<dbReference type="InterPro" id="IPR021005">
    <property type="entry name" value="Znf_CGNR"/>
</dbReference>
<dbReference type="PANTHER" id="PTHR35525">
    <property type="entry name" value="BLL6575 PROTEIN"/>
    <property type="match status" value="1"/>
</dbReference>
<keyword evidence="3" id="KW-1185">Reference proteome</keyword>
<protein>
    <recommendedName>
        <fullName evidence="1">Zinc finger CGNR domain-containing protein</fullName>
    </recommendedName>
</protein>
<dbReference type="RefSeq" id="WP_173160461.1">
    <property type="nucleotide sequence ID" value="NZ_AP022871.1"/>
</dbReference>
<dbReference type="InterPro" id="IPR010852">
    <property type="entry name" value="ABATE"/>
</dbReference>
<evidence type="ECO:0000313" key="2">
    <source>
        <dbReference type="EMBL" id="BCB88832.1"/>
    </source>
</evidence>
<dbReference type="EMBL" id="AP022871">
    <property type="protein sequence ID" value="BCB88832.1"/>
    <property type="molecule type" value="Genomic_DNA"/>
</dbReference>
<dbReference type="KEGG" id="psuu:Psuf_061450"/>
<evidence type="ECO:0000259" key="1">
    <source>
        <dbReference type="Pfam" id="PF11706"/>
    </source>
</evidence>
<dbReference type="SUPFAM" id="SSF160904">
    <property type="entry name" value="Jann2411-like"/>
    <property type="match status" value="1"/>
</dbReference>
<proteinExistence type="predicted"/>
<organism evidence="2 3">
    <name type="scientific">Phytohabitans suffuscus</name>
    <dbReference type="NCBI Taxonomy" id="624315"/>
    <lineage>
        <taxon>Bacteria</taxon>
        <taxon>Bacillati</taxon>
        <taxon>Actinomycetota</taxon>
        <taxon>Actinomycetes</taxon>
        <taxon>Micromonosporales</taxon>
        <taxon>Micromonosporaceae</taxon>
    </lineage>
</organism>
<dbReference type="InterPro" id="IPR023286">
    <property type="entry name" value="ABATE_dom_sf"/>
</dbReference>
<accession>A0A6F8YRV1</accession>
<dbReference type="AlphaFoldDB" id="A0A6F8YRV1"/>
<evidence type="ECO:0000313" key="3">
    <source>
        <dbReference type="Proteomes" id="UP000503011"/>
    </source>
</evidence>
<dbReference type="Proteomes" id="UP000503011">
    <property type="component" value="Chromosome"/>
</dbReference>
<dbReference type="Pfam" id="PF11706">
    <property type="entry name" value="zf-CGNR"/>
    <property type="match status" value="1"/>
</dbReference>
<gene>
    <name evidence="2" type="ORF">Psuf_061450</name>
</gene>
<feature type="domain" description="Zinc finger CGNR" evidence="1">
    <location>
        <begin position="127"/>
        <end position="169"/>
    </location>
</feature>
<reference evidence="2 3" key="2">
    <citation type="submission" date="2020-03" db="EMBL/GenBank/DDBJ databases">
        <authorList>
            <person name="Ichikawa N."/>
            <person name="Kimura A."/>
            <person name="Kitahashi Y."/>
            <person name="Uohara A."/>
        </authorList>
    </citation>
    <scope>NUCLEOTIDE SEQUENCE [LARGE SCALE GENOMIC DNA]</scope>
    <source>
        <strain evidence="2 3">NBRC 105367</strain>
    </source>
</reference>
<reference evidence="2 3" key="1">
    <citation type="submission" date="2020-03" db="EMBL/GenBank/DDBJ databases">
        <title>Whole genome shotgun sequence of Phytohabitans suffuscus NBRC 105367.</title>
        <authorList>
            <person name="Komaki H."/>
            <person name="Tamura T."/>
        </authorList>
    </citation>
    <scope>NUCLEOTIDE SEQUENCE [LARGE SCALE GENOMIC DNA]</scope>
    <source>
        <strain evidence="2 3">NBRC 105367</strain>
    </source>
</reference>
<dbReference type="PANTHER" id="PTHR35525:SF3">
    <property type="entry name" value="BLL6575 PROTEIN"/>
    <property type="match status" value="1"/>
</dbReference>
<dbReference type="Gene3D" id="1.10.3300.10">
    <property type="entry name" value="Jann2411-like domain"/>
    <property type="match status" value="1"/>
</dbReference>
<sequence>MDATGWAQRAVTVANADLGTLADLQALLAEWPRLHDSAGLGDLAAFGYAQARLRRVFAAAAAAREVEAVELLNGLLTRFRVQPRIAGTSAADWHMHAAGAGAPASGEYLAGAVWGLAVCLCQRGLDRFGLCKAAGCDRFFLDDSANRNRRFCSDRCATRTHGTAHRARRRHPSTVG</sequence>
<name>A0A6F8YRV1_9ACTN</name>